<comment type="subunit">
    <text evidence="13">Component of the ATP synthase complex composed at least of ATP5F1A/subunit alpha, ATP5F1B/subunit beta, ATP5MC1/subunit c (homooctomer), MT-ATP6/subunit a, MT-ATP8/subunit 8, ATP5ME/subunit e, ATP5MF/subunit f, ATP5MG/subunit g, ATP5MK/subunit k, ATP5MJ/subunit j, ATP5F1C/subunit gamma, ATP5F1D/subunit delta, ATP5F1E/subunit epsilon, ATP5PF/subunit F6, ATP5PB/subunit b, ATP5PD/subunit d, ATP5PO/subunit OSCP. ATP synthase complex consists of a soluble F(1) head domain (subunits alpha(3) and beta(3)) - the catalytic core - and a membrane F(0) domain - the membrane proton channel (subunits c, a, 8, e, f, g, k and j). These two domains are linked by a central stalk (subunits gamma, delta, and epsilon) rotating inside the F1 region and a stationary peripheral stalk (subunits F6, b, d, and OSCP).</text>
</comment>
<evidence type="ECO:0000256" key="6">
    <source>
        <dbReference type="ARBA" id="ARBA00022781"/>
    </source>
</evidence>
<dbReference type="GO" id="GO:0045259">
    <property type="term" value="C:proton-transporting ATP synthase complex"/>
    <property type="evidence" value="ECO:0007669"/>
    <property type="project" value="UniProtKB-KW"/>
</dbReference>
<dbReference type="InterPro" id="IPR050635">
    <property type="entry name" value="ATPase_protein_8"/>
</dbReference>
<evidence type="ECO:0000256" key="13">
    <source>
        <dbReference type="ARBA" id="ARBA00064647"/>
    </source>
</evidence>
<evidence type="ECO:0000313" key="16">
    <source>
        <dbReference type="EMBL" id="UXD78944.1"/>
    </source>
</evidence>
<dbReference type="InterPro" id="IPR001421">
    <property type="entry name" value="ATP8_metazoa"/>
</dbReference>
<keyword evidence="10 15" id="KW-0472">Membrane</keyword>
<geneLocation type="mitochondrion" evidence="16"/>
<proteinExistence type="inferred from homology"/>
<feature type="transmembrane region" description="Helical" evidence="15">
    <location>
        <begin position="6"/>
        <end position="24"/>
    </location>
</feature>
<evidence type="ECO:0000256" key="11">
    <source>
        <dbReference type="ARBA" id="ARBA00023310"/>
    </source>
</evidence>
<dbReference type="PANTHER" id="PTHR39937">
    <property type="entry name" value="ATP SYNTHASE PROTEIN 8"/>
    <property type="match status" value="1"/>
</dbReference>
<dbReference type="Pfam" id="PF00895">
    <property type="entry name" value="ATP-synt_8"/>
    <property type="match status" value="1"/>
</dbReference>
<evidence type="ECO:0000256" key="1">
    <source>
        <dbReference type="ARBA" id="ARBA00004304"/>
    </source>
</evidence>
<comment type="subcellular location">
    <subcellularLocation>
        <location evidence="1 14">Mitochondrion membrane</location>
        <topology evidence="1 14">Single-pass membrane protein</topology>
    </subcellularLocation>
</comment>
<dbReference type="AlphaFoldDB" id="A0A977KCK5"/>
<evidence type="ECO:0000256" key="4">
    <source>
        <dbReference type="ARBA" id="ARBA00022547"/>
    </source>
</evidence>
<keyword evidence="7 15" id="KW-1133">Transmembrane helix</keyword>
<dbReference type="PANTHER" id="PTHR39937:SF1">
    <property type="entry name" value="ATP SYNTHASE PROTEIN 8"/>
    <property type="match status" value="1"/>
</dbReference>
<gene>
    <name evidence="16" type="primary">ATP8</name>
</gene>
<evidence type="ECO:0000256" key="9">
    <source>
        <dbReference type="ARBA" id="ARBA00023128"/>
    </source>
</evidence>
<comment type="function">
    <text evidence="12">Subunit 8, of the mitochondrial membrane ATP synthase complex (F(1)F(0) ATP synthase or Complex V) that produces ATP from ADP in the presence of a proton gradient across the membrane which is generated by electron transport complexes of the respiratory chain. ATP synthase complex consist of a soluble F(1) head domain - the catalytic core - and a membrane F(1) domain - the membrane proton channel. These two domains are linked by a central stalk rotating inside the F(1) region and a stationary peripheral stalk. During catalysis, ATP synthesis in the catalytic domain of F(1) is coupled via a rotary mechanism of the central stalk subunits to proton translocation. In vivo, can only synthesize ATP although its ATP hydrolase activity can be activated artificially in vitro. Part of the complex F(0) domain.</text>
</comment>
<organism evidence="16">
    <name type="scientific">Hyphessobrycon amapaensis</name>
    <dbReference type="NCBI Taxonomy" id="2979626"/>
    <lineage>
        <taxon>Eukaryota</taxon>
        <taxon>Metazoa</taxon>
        <taxon>Chordata</taxon>
        <taxon>Craniata</taxon>
        <taxon>Vertebrata</taxon>
        <taxon>Euteleostomi</taxon>
        <taxon>Actinopterygii</taxon>
        <taxon>Neopterygii</taxon>
        <taxon>Teleostei</taxon>
        <taxon>Ostariophysi</taxon>
        <taxon>Characiformes</taxon>
        <taxon>Characoidei</taxon>
        <taxon>Acestrorhamphidae</taxon>
        <taxon>Hyphessobryconinae</taxon>
        <taxon>Hyphessobrycon</taxon>
    </lineage>
</organism>
<evidence type="ECO:0000256" key="12">
    <source>
        <dbReference type="ARBA" id="ARBA00053067"/>
    </source>
</evidence>
<evidence type="ECO:0000256" key="14">
    <source>
        <dbReference type="RuleBase" id="RU003661"/>
    </source>
</evidence>
<dbReference type="RefSeq" id="YP_010503061.1">
    <property type="nucleotide sequence ID" value="NC_066989.1"/>
</dbReference>
<dbReference type="GO" id="GO:0031966">
    <property type="term" value="C:mitochondrial membrane"/>
    <property type="evidence" value="ECO:0007669"/>
    <property type="project" value="UniProtKB-SubCell"/>
</dbReference>
<evidence type="ECO:0000256" key="10">
    <source>
        <dbReference type="ARBA" id="ARBA00023136"/>
    </source>
</evidence>
<keyword evidence="3 14" id="KW-0813">Transport</keyword>
<dbReference type="CTD" id="4509"/>
<dbReference type="GeneID" id="75510526"/>
<comment type="similarity">
    <text evidence="2 14">Belongs to the ATPase protein 8 family.</text>
</comment>
<dbReference type="GO" id="GO:0015078">
    <property type="term" value="F:proton transmembrane transporter activity"/>
    <property type="evidence" value="ECO:0007669"/>
    <property type="project" value="InterPro"/>
</dbReference>
<evidence type="ECO:0000256" key="15">
    <source>
        <dbReference type="SAM" id="Phobius"/>
    </source>
</evidence>
<protein>
    <recommendedName>
        <fullName evidence="14">ATP synthase complex subunit 8</fullName>
    </recommendedName>
</protein>
<sequence length="67" mass="8004">MPQLMLKPWFLTLAFTWLVFLIVIPPKTMKYNFNNEPESSNTQKLKTNAWSWVWHGFLWPILNPLSP</sequence>
<keyword evidence="4 14" id="KW-0138">CF(0)</keyword>
<accession>A0A977KCK5</accession>
<evidence type="ECO:0000256" key="2">
    <source>
        <dbReference type="ARBA" id="ARBA00008892"/>
    </source>
</evidence>
<keyword evidence="6 14" id="KW-0375">Hydrogen ion transport</keyword>
<evidence type="ECO:0000256" key="8">
    <source>
        <dbReference type="ARBA" id="ARBA00023065"/>
    </source>
</evidence>
<evidence type="ECO:0000256" key="5">
    <source>
        <dbReference type="ARBA" id="ARBA00022692"/>
    </source>
</evidence>
<keyword evidence="11" id="KW-0066">ATP synthesis</keyword>
<dbReference type="GO" id="GO:0015986">
    <property type="term" value="P:proton motive force-driven ATP synthesis"/>
    <property type="evidence" value="ECO:0007669"/>
    <property type="project" value="InterPro"/>
</dbReference>
<name>A0A977KCK5_9TELE</name>
<keyword evidence="8 14" id="KW-0406">Ion transport</keyword>
<evidence type="ECO:0000256" key="3">
    <source>
        <dbReference type="ARBA" id="ARBA00022448"/>
    </source>
</evidence>
<evidence type="ECO:0000256" key="7">
    <source>
        <dbReference type="ARBA" id="ARBA00022989"/>
    </source>
</evidence>
<reference evidence="16" key="1">
    <citation type="journal article" date="2022" name="Biologia">
        <title>Comparative mitochondrial genomics of tetras: insights into phylogenetic relationships in Characidae.</title>
        <authorList>
            <person name="Xu W."/>
            <person name="Wang J."/>
            <person name="Xu R."/>
            <person name="Jiang H."/>
            <person name="Ding J."/>
            <person name="Wu H."/>
            <person name="Wu Y."/>
            <person name="Liu H."/>
        </authorList>
    </citation>
    <scope>NUCLEOTIDE SEQUENCE</scope>
</reference>
<keyword evidence="5 14" id="KW-0812">Transmembrane</keyword>
<dbReference type="EMBL" id="MW742322">
    <property type="protein sequence ID" value="UXD78944.1"/>
    <property type="molecule type" value="Genomic_DNA"/>
</dbReference>
<keyword evidence="9 14" id="KW-0496">Mitochondrion</keyword>